<feature type="transmembrane region" description="Helical" evidence="6">
    <location>
        <begin position="275"/>
        <end position="294"/>
    </location>
</feature>
<evidence type="ECO:0000256" key="5">
    <source>
        <dbReference type="SAM" id="MobiDB-lite"/>
    </source>
</evidence>
<feature type="transmembrane region" description="Helical" evidence="6">
    <location>
        <begin position="74"/>
        <end position="92"/>
    </location>
</feature>
<feature type="compositionally biased region" description="Basic and acidic residues" evidence="5">
    <location>
        <begin position="391"/>
        <end position="405"/>
    </location>
</feature>
<dbReference type="InterPro" id="IPR051788">
    <property type="entry name" value="MFS_Transporter"/>
</dbReference>
<comment type="subcellular location">
    <subcellularLocation>
        <location evidence="1">Cell membrane</location>
        <topology evidence="1">Multi-pass membrane protein</topology>
    </subcellularLocation>
</comment>
<comment type="caution">
    <text evidence="8">The sequence shown here is derived from an EMBL/GenBank/DDBJ whole genome shotgun (WGS) entry which is preliminary data.</text>
</comment>
<feature type="transmembrane region" description="Helical" evidence="6">
    <location>
        <begin position="246"/>
        <end position="263"/>
    </location>
</feature>
<keyword evidence="3 6" id="KW-1133">Transmembrane helix</keyword>
<feature type="transmembrane region" description="Helical" evidence="6">
    <location>
        <begin position="360"/>
        <end position="381"/>
    </location>
</feature>
<dbReference type="PANTHER" id="PTHR23514">
    <property type="entry name" value="BYPASS OF STOP CODON PROTEIN 6"/>
    <property type="match status" value="1"/>
</dbReference>
<organism evidence="8 9">
    <name type="scientific">Streptomyces taklimakanensis</name>
    <dbReference type="NCBI Taxonomy" id="2569853"/>
    <lineage>
        <taxon>Bacteria</taxon>
        <taxon>Bacillati</taxon>
        <taxon>Actinomycetota</taxon>
        <taxon>Actinomycetes</taxon>
        <taxon>Kitasatosporales</taxon>
        <taxon>Streptomycetaceae</taxon>
        <taxon>Streptomyces</taxon>
    </lineage>
</organism>
<feature type="transmembrane region" description="Helical" evidence="6">
    <location>
        <begin position="300"/>
        <end position="321"/>
    </location>
</feature>
<keyword evidence="9" id="KW-1185">Reference proteome</keyword>
<feature type="transmembrane region" description="Helical" evidence="6">
    <location>
        <begin position="163"/>
        <end position="183"/>
    </location>
</feature>
<feature type="transmembrane region" description="Helical" evidence="6">
    <location>
        <begin position="12"/>
        <end position="31"/>
    </location>
</feature>
<sequence>MDRALRPARLVTFVYFALNGFLMGLWIVHIPAVEDRAGVGHAVLGWLLLLLGAGAFAGMQLTGPLADRFGARKVVPVSAALCSAALVLPGAAGDVWTLGAALLLFGFGNGCLDVAMNAHAVQVERGYRRPVMSAFHAVFSVGGVLASLVGARTLSWGWSTVETLAGASVLGLLVAVLAAPALLPQESTGAPRESSAGGRGARRATPARIWALAALALMLMLCEGVANDWSALAMRDVLGASDATAALAYGAFATAMTVGRLLADPVAARFGPVVIVRHGAVLAAAGLTAVVFSPGIPLALVGWTLFGIGLSGCVPQLFSAAGHADPEAAGANVSRVAGLGYLGMLAGPAVIGPLTRLVPLNLAFLLPVALCVVAACAAGTLRTGSGATGERPADEGMPVRERTVS</sequence>
<dbReference type="InterPro" id="IPR036259">
    <property type="entry name" value="MFS_trans_sf"/>
</dbReference>
<dbReference type="InterPro" id="IPR020846">
    <property type="entry name" value="MFS_dom"/>
</dbReference>
<evidence type="ECO:0000313" key="9">
    <source>
        <dbReference type="Proteomes" id="UP000473014"/>
    </source>
</evidence>
<feature type="region of interest" description="Disordered" evidence="5">
    <location>
        <begin position="384"/>
        <end position="405"/>
    </location>
</feature>
<dbReference type="Gene3D" id="1.20.1250.20">
    <property type="entry name" value="MFS general substrate transporter like domains"/>
    <property type="match status" value="2"/>
</dbReference>
<dbReference type="GO" id="GO:0005886">
    <property type="term" value="C:plasma membrane"/>
    <property type="evidence" value="ECO:0007669"/>
    <property type="project" value="UniProtKB-SubCell"/>
</dbReference>
<proteinExistence type="predicted"/>
<feature type="transmembrane region" description="Helical" evidence="6">
    <location>
        <begin position="209"/>
        <end position="226"/>
    </location>
</feature>
<dbReference type="EMBL" id="WIXO01000001">
    <property type="protein sequence ID" value="MTE22267.1"/>
    <property type="molecule type" value="Genomic_DNA"/>
</dbReference>
<feature type="transmembrane region" description="Helical" evidence="6">
    <location>
        <begin position="98"/>
        <end position="119"/>
    </location>
</feature>
<keyword evidence="2 6" id="KW-0812">Transmembrane</keyword>
<evidence type="ECO:0000256" key="6">
    <source>
        <dbReference type="SAM" id="Phobius"/>
    </source>
</evidence>
<dbReference type="CDD" id="cd17393">
    <property type="entry name" value="MFS_MosC_like"/>
    <property type="match status" value="1"/>
</dbReference>
<keyword evidence="4 6" id="KW-0472">Membrane</keyword>
<dbReference type="GO" id="GO:0022857">
    <property type="term" value="F:transmembrane transporter activity"/>
    <property type="evidence" value="ECO:0007669"/>
    <property type="project" value="InterPro"/>
</dbReference>
<dbReference type="InterPro" id="IPR011701">
    <property type="entry name" value="MFS"/>
</dbReference>
<name>A0A6G2BJ02_9ACTN</name>
<gene>
    <name evidence="8" type="ORF">F0L17_24825</name>
</gene>
<dbReference type="Proteomes" id="UP000473014">
    <property type="component" value="Unassembled WGS sequence"/>
</dbReference>
<dbReference type="Pfam" id="PF07690">
    <property type="entry name" value="MFS_1"/>
    <property type="match status" value="2"/>
</dbReference>
<feature type="transmembrane region" description="Helical" evidence="6">
    <location>
        <begin position="43"/>
        <end position="62"/>
    </location>
</feature>
<dbReference type="PROSITE" id="PS50850">
    <property type="entry name" value="MFS"/>
    <property type="match status" value="1"/>
</dbReference>
<evidence type="ECO:0000313" key="8">
    <source>
        <dbReference type="EMBL" id="MTE22267.1"/>
    </source>
</evidence>
<feature type="transmembrane region" description="Helical" evidence="6">
    <location>
        <begin position="131"/>
        <end position="151"/>
    </location>
</feature>
<evidence type="ECO:0000256" key="3">
    <source>
        <dbReference type="ARBA" id="ARBA00022989"/>
    </source>
</evidence>
<evidence type="ECO:0000259" key="7">
    <source>
        <dbReference type="PROSITE" id="PS50850"/>
    </source>
</evidence>
<dbReference type="SUPFAM" id="SSF103473">
    <property type="entry name" value="MFS general substrate transporter"/>
    <property type="match status" value="1"/>
</dbReference>
<dbReference type="PANTHER" id="PTHR23514:SF13">
    <property type="entry name" value="INNER MEMBRANE PROTEIN YBJJ"/>
    <property type="match status" value="1"/>
</dbReference>
<dbReference type="AlphaFoldDB" id="A0A6G2BJ02"/>
<evidence type="ECO:0000256" key="1">
    <source>
        <dbReference type="ARBA" id="ARBA00004651"/>
    </source>
</evidence>
<evidence type="ECO:0000256" key="2">
    <source>
        <dbReference type="ARBA" id="ARBA00022692"/>
    </source>
</evidence>
<dbReference type="OrthoDB" id="151222at2"/>
<feature type="domain" description="Major facilitator superfamily (MFS) profile" evidence="7">
    <location>
        <begin position="8"/>
        <end position="386"/>
    </location>
</feature>
<reference evidence="8 9" key="1">
    <citation type="submission" date="2019-11" db="EMBL/GenBank/DDBJ databases">
        <authorList>
            <person name="Yuan L."/>
        </authorList>
    </citation>
    <scope>NUCLEOTIDE SEQUENCE [LARGE SCALE GENOMIC DNA]</scope>
    <source>
        <strain evidence="8 9">TRM43335</strain>
    </source>
</reference>
<dbReference type="RefSeq" id="WP_155072780.1">
    <property type="nucleotide sequence ID" value="NZ_WIXO01000001.1"/>
</dbReference>
<feature type="transmembrane region" description="Helical" evidence="6">
    <location>
        <begin position="333"/>
        <end position="354"/>
    </location>
</feature>
<accession>A0A6G2BJ02</accession>
<evidence type="ECO:0000256" key="4">
    <source>
        <dbReference type="ARBA" id="ARBA00023136"/>
    </source>
</evidence>
<protein>
    <submittedName>
        <fullName evidence="8">MFS transporter</fullName>
    </submittedName>
</protein>